<evidence type="ECO:0000313" key="3">
    <source>
        <dbReference type="Proteomes" id="UP001430290"/>
    </source>
</evidence>
<dbReference type="EMBL" id="JAIQDJ010000001">
    <property type="protein sequence ID" value="MBZ4184961.1"/>
    <property type="molecule type" value="Genomic_DNA"/>
</dbReference>
<feature type="chain" id="PRO_5045051573" evidence="1">
    <location>
        <begin position="25"/>
        <end position="269"/>
    </location>
</feature>
<dbReference type="RefSeq" id="WP_223625941.1">
    <property type="nucleotide sequence ID" value="NZ_JAIQDJ010000001.1"/>
</dbReference>
<name>A0ABS7TAT0_9GAMM</name>
<comment type="caution">
    <text evidence="2">The sequence shown here is derived from an EMBL/GenBank/DDBJ whole genome shotgun (WGS) entry which is preliminary data.</text>
</comment>
<gene>
    <name evidence="2" type="ORF">K7B09_01310</name>
</gene>
<keyword evidence="3" id="KW-1185">Reference proteome</keyword>
<reference evidence="2" key="1">
    <citation type="submission" date="2021-09" db="EMBL/GenBank/DDBJ databases">
        <authorList>
            <person name="Wu T."/>
            <person name="Guo S.Z."/>
        </authorList>
    </citation>
    <scope>NUCLEOTIDE SEQUENCE</scope>
    <source>
        <strain evidence="2">RSS-23</strain>
    </source>
</reference>
<protein>
    <submittedName>
        <fullName evidence="2">Peptidoglycan-binding protein</fullName>
    </submittedName>
</protein>
<evidence type="ECO:0000256" key="1">
    <source>
        <dbReference type="SAM" id="SignalP"/>
    </source>
</evidence>
<dbReference type="Proteomes" id="UP001430290">
    <property type="component" value="Unassembled WGS sequence"/>
</dbReference>
<feature type="signal peptide" evidence="1">
    <location>
        <begin position="1"/>
        <end position="24"/>
    </location>
</feature>
<accession>A0ABS7TAT0</accession>
<keyword evidence="1" id="KW-0732">Signal</keyword>
<dbReference type="InterPro" id="IPR005534">
    <property type="entry name" value="Curli_assmbl/transp-comp_CsgG"/>
</dbReference>
<proteinExistence type="predicted"/>
<organism evidence="2 3">
    <name type="scientific">Thermomonas beijingensis</name>
    <dbReference type="NCBI Taxonomy" id="2872701"/>
    <lineage>
        <taxon>Bacteria</taxon>
        <taxon>Pseudomonadati</taxon>
        <taxon>Pseudomonadota</taxon>
        <taxon>Gammaproteobacteria</taxon>
        <taxon>Lysobacterales</taxon>
        <taxon>Lysobacteraceae</taxon>
        <taxon>Thermomonas</taxon>
    </lineage>
</organism>
<dbReference type="Pfam" id="PF03783">
    <property type="entry name" value="CsgG"/>
    <property type="match status" value="1"/>
</dbReference>
<evidence type="ECO:0000313" key="2">
    <source>
        <dbReference type="EMBL" id="MBZ4184961.1"/>
    </source>
</evidence>
<sequence length="269" mass="27974">MIKTAIALSSLALALAVASTPAQAQFSKKKNDPQGAAASANSQGAGLNLEHCDQSMGTIAVVEEQDGDWYRYLTSDLRLPSTIPVIRMLIQQSNCFVVVERGRAMKNMMQERALMDSGELREGSNFGKGQMVAADYTMNPSINFSQSNAGGIGGVIGSFGGKWGAVGAIAGSLKFKKAETMLTMIDNRSGVQIGVAQGNATKTDFGLGFLGGGGSGFGGLGGYTNTPEGKALAAAFANAYNNLVRAMRDYRPQEVEGGLGKGGKLKVGD</sequence>